<evidence type="ECO:0000313" key="1">
    <source>
        <dbReference type="EMBL" id="SHK06966.1"/>
    </source>
</evidence>
<evidence type="ECO:0000313" key="2">
    <source>
        <dbReference type="Proteomes" id="UP000184363"/>
    </source>
</evidence>
<accession>A0A1M6PG87</accession>
<dbReference type="STRING" id="1848.SAMN05443637_102253"/>
<dbReference type="Proteomes" id="UP000184363">
    <property type="component" value="Unassembled WGS sequence"/>
</dbReference>
<keyword evidence="2" id="KW-1185">Reference proteome</keyword>
<sequence length="89" mass="9764">MHVARTSGLTVYEHALSAAMHDVVAAFRDNDDAERAGRMAREVMFWLTTAYGRDAVQDLAELLARRIAEAQVTLLPADDPARPEGTPRG</sequence>
<protein>
    <submittedName>
        <fullName evidence="1">Uncharacterized protein</fullName>
    </submittedName>
</protein>
<dbReference type="EMBL" id="FRAP01000002">
    <property type="protein sequence ID" value="SHK06966.1"/>
    <property type="molecule type" value="Genomic_DNA"/>
</dbReference>
<dbReference type="RefSeq" id="WP_073455378.1">
    <property type="nucleotide sequence ID" value="NZ_FRAP01000002.1"/>
</dbReference>
<gene>
    <name evidence="1" type="ORF">SAMN05443637_102253</name>
</gene>
<organism evidence="1 2">
    <name type="scientific">Pseudonocardia thermophila</name>
    <dbReference type="NCBI Taxonomy" id="1848"/>
    <lineage>
        <taxon>Bacteria</taxon>
        <taxon>Bacillati</taxon>
        <taxon>Actinomycetota</taxon>
        <taxon>Actinomycetes</taxon>
        <taxon>Pseudonocardiales</taxon>
        <taxon>Pseudonocardiaceae</taxon>
        <taxon>Pseudonocardia</taxon>
    </lineage>
</organism>
<dbReference type="AlphaFoldDB" id="A0A1M6PG87"/>
<reference evidence="1 2" key="1">
    <citation type="submission" date="2016-11" db="EMBL/GenBank/DDBJ databases">
        <authorList>
            <person name="Jaros S."/>
            <person name="Januszkiewicz K."/>
            <person name="Wedrychowicz H."/>
        </authorList>
    </citation>
    <scope>NUCLEOTIDE SEQUENCE [LARGE SCALE GENOMIC DNA]</scope>
    <source>
        <strain evidence="1 2">DSM 43832</strain>
    </source>
</reference>
<name>A0A1M6PG87_PSETH</name>
<proteinExistence type="predicted"/>